<feature type="compositionally biased region" description="Low complexity" evidence="1">
    <location>
        <begin position="758"/>
        <end position="778"/>
    </location>
</feature>
<dbReference type="Proteomes" id="UP001150217">
    <property type="component" value="Unassembled WGS sequence"/>
</dbReference>
<feature type="compositionally biased region" description="Basic and acidic residues" evidence="1">
    <location>
        <begin position="341"/>
        <end position="355"/>
    </location>
</feature>
<feature type="region of interest" description="Disordered" evidence="1">
    <location>
        <begin position="1"/>
        <end position="49"/>
    </location>
</feature>
<feature type="compositionally biased region" description="Basic and acidic residues" evidence="1">
    <location>
        <begin position="480"/>
        <end position="492"/>
    </location>
</feature>
<evidence type="ECO:0000313" key="3">
    <source>
        <dbReference type="Proteomes" id="UP001150217"/>
    </source>
</evidence>
<feature type="compositionally biased region" description="Low complexity" evidence="1">
    <location>
        <begin position="214"/>
        <end position="258"/>
    </location>
</feature>
<proteinExistence type="predicted"/>
<feature type="compositionally biased region" description="Basic residues" evidence="1">
    <location>
        <begin position="185"/>
        <end position="194"/>
    </location>
</feature>
<feature type="compositionally biased region" description="Basic and acidic residues" evidence="1">
    <location>
        <begin position="834"/>
        <end position="851"/>
    </location>
</feature>
<keyword evidence="3" id="KW-1185">Reference proteome</keyword>
<feature type="region of interest" description="Disordered" evidence="1">
    <location>
        <begin position="477"/>
        <end position="498"/>
    </location>
</feature>
<name>A0ABQ8V3K1_9AGAR</name>
<protein>
    <submittedName>
        <fullName evidence="2">Uncharacterized protein</fullName>
    </submittedName>
</protein>
<gene>
    <name evidence="2" type="ORF">C8R41DRAFT_849798</name>
</gene>
<feature type="compositionally biased region" description="Gly residues" evidence="1">
    <location>
        <begin position="740"/>
        <end position="757"/>
    </location>
</feature>
<evidence type="ECO:0000256" key="1">
    <source>
        <dbReference type="SAM" id="MobiDB-lite"/>
    </source>
</evidence>
<feature type="region of interest" description="Disordered" evidence="1">
    <location>
        <begin position="645"/>
        <end position="797"/>
    </location>
</feature>
<feature type="region of interest" description="Disordered" evidence="1">
    <location>
        <begin position="119"/>
        <end position="157"/>
    </location>
</feature>
<feature type="compositionally biased region" description="Low complexity" evidence="1">
    <location>
        <begin position="10"/>
        <end position="27"/>
    </location>
</feature>
<feature type="compositionally biased region" description="Low complexity" evidence="1">
    <location>
        <begin position="645"/>
        <end position="698"/>
    </location>
</feature>
<sequence length="1159" mass="125123">MQESSEEAGPSNPSNPNKPNNSTSANPTFPSHPHPTRIHFPNPNINTQPHINAQILNTNSRANVKTSLNLNNAIAGSSKDTNTSVRRRVVSVDAGNPYGSLRSTRSGFGTSGMVMGRRMPTMSMGATGTSGRRVASLESTDSKESQPDSSSADSGWGMGTFSDEYDLSHEDPRILQDVQRALKLKHRREARRKSGQLDGPVPAPGTGSLTTNRPSSPLRSSVFSSSTSPTPVTTTDVTPYSSAPLAPSSTTTPSAPTASAISTLTAPSTTDIDFSPSTGPSVVRVRVDPHRRLHPVPLSNDGGETLDWSGSGLVHGYGSEDEKSEKAEKSEKRWSLSVSRRGKEKDKDKERERELLPSAEDLKSLEGLYVAKLSRIKSASSQSTSKKVAITADQIGRRYNLIYSSLLTPGSTLLPNHQSDITTTTASASSASETDIKELNLLKVSKWYSAQDPLVRSSLEKAEPFIWLKHLEKKRNLKQPKGEEGQKDKTGGEEDNVKEDLTAAATTTTTTRLPWHLSALIMEEYILAQSAKNHSHFPAFPVRNIPHLHPPPKSTNSTPYAARSMRSIPEHPSSPDSTTHTHDFGKDYALGTNTPSPPDDGGGGGTRSFNDLLLAFIPSGYSTPSAYSAFSPPSVYSNYSPPSIYSTHSAPAQSQQSRSAPYTPRTPYAHTHTPYTHAHTHYSPYTLLNNNNDNDTTSPPSPQHGRISFEPLLDPPSFMTHPSNESRRSFESTFSSIFSSGGGGGAGGGGGGGGGSGNTNTNTPAPGGAGFSSPASSRSRLHIRDSFGLRKPRSTTTTTMAATAAAAANANANANESDDGNGYGSSARNSATDQSDHGGDRREESFVHAESEEPETAFPGPSTASTPGDSGVVRPGSSRGMNLVRATPSPNAVGSNLIPNTTSRTTTATAPNTRNHHLRPLRSLRNRNSLPITEEERITLAMERKRKQEADEAREDMEYELKAQLVASCKDSNAHIRSVLNHIAQHMREYEMCQASFIAGESHTGAEGGGEGRGRGGFGYTAISPELFEAFSHDPANVTSSTKRLKTYRAVDDIHHRLTRQRAVFAEFLEHNTNKDKDKDNLDKDSGDILKSPIEDLMRTLKTLEKHRMGVVEREKEVLGMLRETQVVHAEVKKEYNGTLAHTSVVYPEVGFFEKEGKF</sequence>
<feature type="region of interest" description="Disordered" evidence="1">
    <location>
        <begin position="292"/>
        <end position="355"/>
    </location>
</feature>
<evidence type="ECO:0000313" key="2">
    <source>
        <dbReference type="EMBL" id="KAJ4472654.1"/>
    </source>
</evidence>
<organism evidence="2 3">
    <name type="scientific">Lentinula lateritia</name>
    <dbReference type="NCBI Taxonomy" id="40482"/>
    <lineage>
        <taxon>Eukaryota</taxon>
        <taxon>Fungi</taxon>
        <taxon>Dikarya</taxon>
        <taxon>Basidiomycota</taxon>
        <taxon>Agaricomycotina</taxon>
        <taxon>Agaricomycetes</taxon>
        <taxon>Agaricomycetidae</taxon>
        <taxon>Agaricales</taxon>
        <taxon>Marasmiineae</taxon>
        <taxon>Omphalotaceae</taxon>
        <taxon>Lentinula</taxon>
    </lineage>
</organism>
<feature type="region of interest" description="Disordered" evidence="1">
    <location>
        <begin position="544"/>
        <end position="607"/>
    </location>
</feature>
<comment type="caution">
    <text evidence="2">The sequence shown here is derived from an EMBL/GenBank/DDBJ whole genome shotgun (WGS) entry which is preliminary data.</text>
</comment>
<reference evidence="2" key="1">
    <citation type="submission" date="2022-08" db="EMBL/GenBank/DDBJ databases">
        <title>A Global Phylogenomic Analysis of the Shiitake Genus Lentinula.</title>
        <authorList>
            <consortium name="DOE Joint Genome Institute"/>
            <person name="Sierra-Patev S."/>
            <person name="Min B."/>
            <person name="Naranjo-Ortiz M."/>
            <person name="Looney B."/>
            <person name="Konkel Z."/>
            <person name="Slot J.C."/>
            <person name="Sakamoto Y."/>
            <person name="Steenwyk J.L."/>
            <person name="Rokas A."/>
            <person name="Carro J."/>
            <person name="Camarero S."/>
            <person name="Ferreira P."/>
            <person name="Molpeceres G."/>
            <person name="Ruiz-Duenas F.J."/>
            <person name="Serrano A."/>
            <person name="Henrissat B."/>
            <person name="Drula E."/>
            <person name="Hughes K.W."/>
            <person name="Mata J.L."/>
            <person name="Ishikawa N.K."/>
            <person name="Vargas-Isla R."/>
            <person name="Ushijima S."/>
            <person name="Smith C.A."/>
            <person name="Ahrendt S."/>
            <person name="Andreopoulos W."/>
            <person name="He G."/>
            <person name="Labutti K."/>
            <person name="Lipzen A."/>
            <person name="Ng V."/>
            <person name="Riley R."/>
            <person name="Sandor L."/>
            <person name="Barry K."/>
            <person name="Martinez A.T."/>
            <person name="Xiao Y."/>
            <person name="Gibbons J.G."/>
            <person name="Terashima K."/>
            <person name="Grigoriev I.V."/>
            <person name="Hibbett D.S."/>
        </authorList>
    </citation>
    <scope>NUCLEOTIDE SEQUENCE</scope>
    <source>
        <strain evidence="2">RHP3577 ss4</strain>
    </source>
</reference>
<feature type="compositionally biased region" description="Polar residues" evidence="1">
    <location>
        <begin position="888"/>
        <end position="898"/>
    </location>
</feature>
<accession>A0ABQ8V3K1</accession>
<dbReference type="EMBL" id="JANVFT010000083">
    <property type="protein sequence ID" value="KAJ4472654.1"/>
    <property type="molecule type" value="Genomic_DNA"/>
</dbReference>
<feature type="region of interest" description="Disordered" evidence="1">
    <location>
        <begin position="809"/>
        <end position="916"/>
    </location>
</feature>
<feature type="region of interest" description="Disordered" evidence="1">
    <location>
        <begin position="185"/>
        <end position="258"/>
    </location>
</feature>
<feature type="compositionally biased region" description="Low complexity" evidence="1">
    <location>
        <begin position="899"/>
        <end position="913"/>
    </location>
</feature>
<feature type="compositionally biased region" description="Basic and acidic residues" evidence="1">
    <location>
        <begin position="318"/>
        <end position="334"/>
    </location>
</feature>
<feature type="compositionally biased region" description="Polar residues" evidence="1">
    <location>
        <begin position="824"/>
        <end position="833"/>
    </location>
</feature>